<comment type="caution">
    <text evidence="2">The sequence shown here is derived from an EMBL/GenBank/DDBJ whole genome shotgun (WGS) entry which is preliminary data.</text>
</comment>
<protein>
    <recommendedName>
        <fullName evidence="1">NAD-dependent epimerase/dehydratase domain-containing protein</fullName>
    </recommendedName>
</protein>
<sequence>MEQTKILITGVTGYIGGSLLISLLQSANPLIQSASITGLVRGEDKATVLRQNGIKAELFSGFEDLEGLRKIASGYDRAADKAEPSKAMILGLADRQKATGRQTHFIHESGTSNLGDRPITGLHIDSALHTDSTPAIFTYLQQREALISYDQRTADLTVLQTGLSVSVKTYIIMAPTIFGIGSGHFKKISIQIPIMIRSALKRGQAEVIGSGDGCWTHVHIEDLVSLYELLLGKVLKGEEVPNGEEGMYFAETGEHSWGEISRRVGVIGEELGVLKTKEVVDVTLEDVKGWCGGSEYITEVAFASNARCLADRARSIGWVPVKTHEDWESAVREDFEEILKE</sequence>
<dbReference type="Proteomes" id="UP001212841">
    <property type="component" value="Unassembled WGS sequence"/>
</dbReference>
<dbReference type="PANTHER" id="PTHR48079">
    <property type="entry name" value="PROTEIN YEEZ"/>
    <property type="match status" value="1"/>
</dbReference>
<dbReference type="SUPFAM" id="SSF51735">
    <property type="entry name" value="NAD(P)-binding Rossmann-fold domains"/>
    <property type="match status" value="1"/>
</dbReference>
<keyword evidence="3" id="KW-1185">Reference proteome</keyword>
<dbReference type="GO" id="GO:0004029">
    <property type="term" value="F:aldehyde dehydrogenase (NAD+) activity"/>
    <property type="evidence" value="ECO:0007669"/>
    <property type="project" value="TreeGrafter"/>
</dbReference>
<dbReference type="Gene3D" id="3.40.50.720">
    <property type="entry name" value="NAD(P)-binding Rossmann-like Domain"/>
    <property type="match status" value="1"/>
</dbReference>
<dbReference type="Pfam" id="PF01370">
    <property type="entry name" value="Epimerase"/>
    <property type="match status" value="1"/>
</dbReference>
<dbReference type="AlphaFoldDB" id="A0AAD5SB61"/>
<evidence type="ECO:0000259" key="1">
    <source>
        <dbReference type="Pfam" id="PF01370"/>
    </source>
</evidence>
<dbReference type="GO" id="GO:0005737">
    <property type="term" value="C:cytoplasm"/>
    <property type="evidence" value="ECO:0007669"/>
    <property type="project" value="TreeGrafter"/>
</dbReference>
<organism evidence="2 3">
    <name type="scientific">Rhizophlyctis rosea</name>
    <dbReference type="NCBI Taxonomy" id="64517"/>
    <lineage>
        <taxon>Eukaryota</taxon>
        <taxon>Fungi</taxon>
        <taxon>Fungi incertae sedis</taxon>
        <taxon>Chytridiomycota</taxon>
        <taxon>Chytridiomycota incertae sedis</taxon>
        <taxon>Chytridiomycetes</taxon>
        <taxon>Rhizophlyctidales</taxon>
        <taxon>Rhizophlyctidaceae</taxon>
        <taxon>Rhizophlyctis</taxon>
    </lineage>
</organism>
<gene>
    <name evidence="2" type="ORF">HK097_009431</name>
</gene>
<evidence type="ECO:0000313" key="3">
    <source>
        <dbReference type="Proteomes" id="UP001212841"/>
    </source>
</evidence>
<proteinExistence type="predicted"/>
<dbReference type="EMBL" id="JADGJD010000622">
    <property type="protein sequence ID" value="KAJ3049596.1"/>
    <property type="molecule type" value="Genomic_DNA"/>
</dbReference>
<name>A0AAD5SB61_9FUNG</name>
<reference evidence="2" key="1">
    <citation type="submission" date="2020-05" db="EMBL/GenBank/DDBJ databases">
        <title>Phylogenomic resolution of chytrid fungi.</title>
        <authorList>
            <person name="Stajich J.E."/>
            <person name="Amses K."/>
            <person name="Simmons R."/>
            <person name="Seto K."/>
            <person name="Myers J."/>
            <person name="Bonds A."/>
            <person name="Quandt C.A."/>
            <person name="Barry K."/>
            <person name="Liu P."/>
            <person name="Grigoriev I."/>
            <person name="Longcore J.E."/>
            <person name="James T.Y."/>
        </authorList>
    </citation>
    <scope>NUCLEOTIDE SEQUENCE</scope>
    <source>
        <strain evidence="2">JEL0318</strain>
    </source>
</reference>
<accession>A0AAD5SB61</accession>
<dbReference type="InterPro" id="IPR001509">
    <property type="entry name" value="Epimerase_deHydtase"/>
</dbReference>
<dbReference type="InterPro" id="IPR036291">
    <property type="entry name" value="NAD(P)-bd_dom_sf"/>
</dbReference>
<dbReference type="PANTHER" id="PTHR48079:SF6">
    <property type="entry name" value="NAD(P)-BINDING DOMAIN-CONTAINING PROTEIN-RELATED"/>
    <property type="match status" value="1"/>
</dbReference>
<feature type="domain" description="NAD-dependent epimerase/dehydratase" evidence="1">
    <location>
        <begin position="153"/>
        <end position="235"/>
    </location>
</feature>
<dbReference type="InterPro" id="IPR051783">
    <property type="entry name" value="NAD(P)-dependent_oxidoreduct"/>
</dbReference>
<evidence type="ECO:0000313" key="2">
    <source>
        <dbReference type="EMBL" id="KAJ3049596.1"/>
    </source>
</evidence>